<evidence type="ECO:0000313" key="17">
    <source>
        <dbReference type="Proteomes" id="UP000219042"/>
    </source>
</evidence>
<dbReference type="Pfam" id="PF07715">
    <property type="entry name" value="Plug"/>
    <property type="match status" value="1"/>
</dbReference>
<dbReference type="InterPro" id="IPR012910">
    <property type="entry name" value="Plug_dom"/>
</dbReference>
<comment type="subcellular location">
    <subcellularLocation>
        <location evidence="1 12">Cell outer membrane</location>
        <topology evidence="1 12">Multi-pass membrane protein</topology>
    </subcellularLocation>
</comment>
<dbReference type="GO" id="GO:0009279">
    <property type="term" value="C:cell outer membrane"/>
    <property type="evidence" value="ECO:0007669"/>
    <property type="project" value="UniProtKB-SubCell"/>
</dbReference>
<evidence type="ECO:0000313" key="16">
    <source>
        <dbReference type="EMBL" id="SNX46418.1"/>
    </source>
</evidence>
<organism evidence="16 17">
    <name type="scientific">Acinetobacter puyangensis</name>
    <dbReference type="NCBI Taxonomy" id="1096779"/>
    <lineage>
        <taxon>Bacteria</taxon>
        <taxon>Pseudomonadati</taxon>
        <taxon>Pseudomonadota</taxon>
        <taxon>Gammaproteobacteria</taxon>
        <taxon>Moraxellales</taxon>
        <taxon>Moraxellaceae</taxon>
        <taxon>Acinetobacter</taxon>
    </lineage>
</organism>
<dbReference type="InterPro" id="IPR000531">
    <property type="entry name" value="Beta-barrel_TonB"/>
</dbReference>
<dbReference type="AlphaFoldDB" id="A0A240ECH6"/>
<dbReference type="SMART" id="SM00965">
    <property type="entry name" value="STN"/>
    <property type="match status" value="1"/>
</dbReference>
<name>A0A240ECH6_9GAMM</name>
<dbReference type="InterPro" id="IPR037066">
    <property type="entry name" value="Plug_dom_sf"/>
</dbReference>
<dbReference type="GO" id="GO:0015344">
    <property type="term" value="F:siderophore uptake transmembrane transporter activity"/>
    <property type="evidence" value="ECO:0007669"/>
    <property type="project" value="TreeGrafter"/>
</dbReference>
<evidence type="ECO:0000256" key="3">
    <source>
        <dbReference type="ARBA" id="ARBA00022448"/>
    </source>
</evidence>
<dbReference type="GO" id="GO:0038023">
    <property type="term" value="F:signaling receptor activity"/>
    <property type="evidence" value="ECO:0007669"/>
    <property type="project" value="InterPro"/>
</dbReference>
<dbReference type="InterPro" id="IPR011662">
    <property type="entry name" value="Secretin/TonB_short_N"/>
</dbReference>
<reference evidence="17" key="1">
    <citation type="submission" date="2016-09" db="EMBL/GenBank/DDBJ databases">
        <authorList>
            <person name="Varghese N."/>
            <person name="Submissions S."/>
        </authorList>
    </citation>
    <scope>NUCLEOTIDE SEQUENCE [LARGE SCALE GENOMIC DNA]</scope>
    <source>
        <strain evidence="17">ANC 4466</strain>
    </source>
</reference>
<evidence type="ECO:0000256" key="8">
    <source>
        <dbReference type="ARBA" id="ARBA00023077"/>
    </source>
</evidence>
<dbReference type="GO" id="GO:0015891">
    <property type="term" value="P:siderophore transport"/>
    <property type="evidence" value="ECO:0007669"/>
    <property type="project" value="InterPro"/>
</dbReference>
<keyword evidence="8 13" id="KW-0798">TonB box</keyword>
<feature type="domain" description="Secretin/TonB short N-terminal" evidence="15">
    <location>
        <begin position="54"/>
        <end position="105"/>
    </location>
</feature>
<dbReference type="NCBIfam" id="TIGR01783">
    <property type="entry name" value="TonB-siderophor"/>
    <property type="match status" value="1"/>
</dbReference>
<feature type="chain" id="PRO_5012127890" evidence="14">
    <location>
        <begin position="29"/>
        <end position="804"/>
    </location>
</feature>
<evidence type="ECO:0000256" key="1">
    <source>
        <dbReference type="ARBA" id="ARBA00004571"/>
    </source>
</evidence>
<keyword evidence="4 12" id="KW-1134">Transmembrane beta strand</keyword>
<dbReference type="Proteomes" id="UP000219042">
    <property type="component" value="Unassembled WGS sequence"/>
</dbReference>
<evidence type="ECO:0000259" key="15">
    <source>
        <dbReference type="SMART" id="SM00965"/>
    </source>
</evidence>
<dbReference type="Gene3D" id="2.170.130.10">
    <property type="entry name" value="TonB-dependent receptor, plug domain"/>
    <property type="match status" value="1"/>
</dbReference>
<keyword evidence="9 12" id="KW-0472">Membrane</keyword>
<protein>
    <submittedName>
        <fullName evidence="16">Outer-membrane receptor for ferric coprogen and ferric-rhodotorulic acid</fullName>
    </submittedName>
</protein>
<evidence type="ECO:0000256" key="4">
    <source>
        <dbReference type="ARBA" id="ARBA00022452"/>
    </source>
</evidence>
<dbReference type="Pfam" id="PF00593">
    <property type="entry name" value="TonB_dep_Rec_b-barrel"/>
    <property type="match status" value="1"/>
</dbReference>
<keyword evidence="5" id="KW-0410">Iron transport</keyword>
<sequence length="804" mass="89763">MIKHKTNLRLKRITLILASALYAGAVFAETIYAIQIPAQRLDLALQSLAQQSGTQILFVTKAVNNYQSETLNQELTVEQALQQLLKGKNLQIKKIGENKFSIVEGIPQARNMGQLKPIDVNASGRASRDANAVQLPAITVVAEEESYVARKVSIGKTEQSLKEIPQSVSVMTQKQIEDQGFTSIAKALNQATGVTTTGEIGRELYQIRFAAANTQVNGVSWSESPSNEDPALFERIEILKGPTSLLTGSGEPSGSINFVRKRPTLNAQGSAAISGGSWGSYRSEFDVSSPFNQDGSLRGRLVAVQNSQGKHYDHAKNDEKTTVYGVVEYDIVENATLGLSSTYVKERYINNWGLPFNHLGQVPNRNAFVGYNKYSDKEQIDLALDFQYKFDNDWVGKISFNHRELENQYYGLFAFSKLDINGKADVGLGYIDWDRTEKNYDIHFSGPIHVFDREHKLLIGYNVSEDHDLYGNIYAYPTQVDVLNQHDYSSIVNKSINSTAYNLNKKSGFYISAQIRILDPLTLTLGGRLSDYKPKSRTIAETTTAWIEGTAKVKNEFTPYVGLVWDLNEQFTWYASYAESFVPQTSQNYLGEALDPRIGWQIETGVKADFLDGDLNVTAAIFQIRDRNRGVIDPLHTGCPGRGGICYQAAGEVQSRGVELEITGKPTPNWSLITGYTYNNLEYLNDSNSSNVGKRFSPDVIPEQTFKLWSVYQFDKSILAGMLDGMDIGVGVQAQSDVYTTDIKQSGYATVNARIGYQINPNWQISLQGNNLFDTSYLYYPGYASYYNIYGEPRNFLLTLRAKY</sequence>
<proteinExistence type="inferred from homology"/>
<dbReference type="CDD" id="cd01347">
    <property type="entry name" value="ligand_gated_channel"/>
    <property type="match status" value="1"/>
</dbReference>
<dbReference type="PROSITE" id="PS52016">
    <property type="entry name" value="TONB_DEPENDENT_REC_3"/>
    <property type="match status" value="1"/>
</dbReference>
<dbReference type="OrthoDB" id="8663017at2"/>
<comment type="similarity">
    <text evidence="2 12 13">Belongs to the TonB-dependent receptor family.</text>
</comment>
<keyword evidence="11 12" id="KW-0998">Cell outer membrane</keyword>
<keyword evidence="5" id="KW-0406">Ion transport</keyword>
<evidence type="ECO:0000256" key="2">
    <source>
        <dbReference type="ARBA" id="ARBA00009810"/>
    </source>
</evidence>
<dbReference type="Gene3D" id="3.55.50.30">
    <property type="match status" value="1"/>
</dbReference>
<evidence type="ECO:0000256" key="13">
    <source>
        <dbReference type="RuleBase" id="RU003357"/>
    </source>
</evidence>
<evidence type="ECO:0000256" key="14">
    <source>
        <dbReference type="SAM" id="SignalP"/>
    </source>
</evidence>
<keyword evidence="17" id="KW-1185">Reference proteome</keyword>
<keyword evidence="6 12" id="KW-0812">Transmembrane</keyword>
<evidence type="ECO:0000256" key="10">
    <source>
        <dbReference type="ARBA" id="ARBA00023170"/>
    </source>
</evidence>
<evidence type="ECO:0000256" key="7">
    <source>
        <dbReference type="ARBA" id="ARBA00023004"/>
    </source>
</evidence>
<evidence type="ECO:0000256" key="6">
    <source>
        <dbReference type="ARBA" id="ARBA00022692"/>
    </source>
</evidence>
<keyword evidence="3 12" id="KW-0813">Transport</keyword>
<keyword evidence="7" id="KW-0408">Iron</keyword>
<dbReference type="SUPFAM" id="SSF56935">
    <property type="entry name" value="Porins"/>
    <property type="match status" value="1"/>
</dbReference>
<evidence type="ECO:0000256" key="11">
    <source>
        <dbReference type="ARBA" id="ARBA00023237"/>
    </source>
</evidence>
<keyword evidence="10 16" id="KW-0675">Receptor</keyword>
<feature type="signal peptide" evidence="14">
    <location>
        <begin position="1"/>
        <end position="28"/>
    </location>
</feature>
<dbReference type="Pfam" id="PF07660">
    <property type="entry name" value="STN"/>
    <property type="match status" value="1"/>
</dbReference>
<evidence type="ECO:0000256" key="9">
    <source>
        <dbReference type="ARBA" id="ARBA00023136"/>
    </source>
</evidence>
<dbReference type="PANTHER" id="PTHR32552:SF74">
    <property type="entry name" value="HYDROXAMATE SIDEROPHORE RECEPTOR FHUE"/>
    <property type="match status" value="1"/>
</dbReference>
<dbReference type="InterPro" id="IPR039426">
    <property type="entry name" value="TonB-dep_rcpt-like"/>
</dbReference>
<dbReference type="EMBL" id="OANT01000011">
    <property type="protein sequence ID" value="SNX46418.1"/>
    <property type="molecule type" value="Genomic_DNA"/>
</dbReference>
<dbReference type="PANTHER" id="PTHR32552">
    <property type="entry name" value="FERRICHROME IRON RECEPTOR-RELATED"/>
    <property type="match status" value="1"/>
</dbReference>
<accession>A0A240ECH6</accession>
<evidence type="ECO:0000256" key="12">
    <source>
        <dbReference type="PROSITE-ProRule" id="PRU01360"/>
    </source>
</evidence>
<dbReference type="InterPro" id="IPR010105">
    <property type="entry name" value="TonB_sidphr_rcpt"/>
</dbReference>
<keyword evidence="14" id="KW-0732">Signal</keyword>
<evidence type="ECO:0000256" key="5">
    <source>
        <dbReference type="ARBA" id="ARBA00022496"/>
    </source>
</evidence>
<dbReference type="Gene3D" id="2.40.170.20">
    <property type="entry name" value="TonB-dependent receptor, beta-barrel domain"/>
    <property type="match status" value="1"/>
</dbReference>
<dbReference type="InterPro" id="IPR036942">
    <property type="entry name" value="Beta-barrel_TonB_sf"/>
</dbReference>
<gene>
    <name evidence="16" type="ORF">SAMN05421731_11167</name>
</gene>
<dbReference type="RefSeq" id="WP_097080160.1">
    <property type="nucleotide sequence ID" value="NZ_BAABHT010000004.1"/>
</dbReference>